<dbReference type="EMBL" id="LSRQ01002466">
    <property type="protein sequence ID" value="OAY74175.1"/>
    <property type="molecule type" value="Genomic_DNA"/>
</dbReference>
<dbReference type="Proteomes" id="UP000092600">
    <property type="component" value="Unassembled WGS sequence"/>
</dbReference>
<comment type="caution">
    <text evidence="2">The sequence shown here is derived from an EMBL/GenBank/DDBJ whole genome shotgun (WGS) entry which is preliminary data.</text>
</comment>
<reference evidence="2 3" key="1">
    <citation type="journal article" date="2016" name="DNA Res.">
        <title>The draft genome of MD-2 pineapple using hybrid error correction of long reads.</title>
        <authorList>
            <person name="Redwan R.M."/>
            <person name="Saidin A."/>
            <person name="Kumar S.V."/>
        </authorList>
    </citation>
    <scope>NUCLEOTIDE SEQUENCE [LARGE SCALE GENOMIC DNA]</scope>
    <source>
        <strain evidence="3">cv. MD2</strain>
        <tissue evidence="2">Leaf</tissue>
    </source>
</reference>
<evidence type="ECO:0000313" key="2">
    <source>
        <dbReference type="EMBL" id="OAY74175.1"/>
    </source>
</evidence>
<gene>
    <name evidence="2" type="ORF">ACMD2_14112</name>
</gene>
<organism evidence="2 3">
    <name type="scientific">Ananas comosus</name>
    <name type="common">Pineapple</name>
    <name type="synonym">Ananas ananas</name>
    <dbReference type="NCBI Taxonomy" id="4615"/>
    <lineage>
        <taxon>Eukaryota</taxon>
        <taxon>Viridiplantae</taxon>
        <taxon>Streptophyta</taxon>
        <taxon>Embryophyta</taxon>
        <taxon>Tracheophyta</taxon>
        <taxon>Spermatophyta</taxon>
        <taxon>Magnoliopsida</taxon>
        <taxon>Liliopsida</taxon>
        <taxon>Poales</taxon>
        <taxon>Bromeliaceae</taxon>
        <taxon>Bromelioideae</taxon>
        <taxon>Ananas</taxon>
    </lineage>
</organism>
<evidence type="ECO:0000313" key="3">
    <source>
        <dbReference type="Proteomes" id="UP000092600"/>
    </source>
</evidence>
<sequence>MSRLPRGPRAGTPVSPASSIHAGRAHASHVAAQERLGSQFISYIILLESTKLDRFDNMDKNSIFQLQGIPLNNNGGKTLTQEGNIDTADDNIVGIASEGGEGGEGGQVAYEAVDEVVGEVVGEDIGEAICEDVGQVAEEAIGEVVGEAAGENIGEAIGEDVGQVAEEPAGESDAAAIRAYTPHVYESSIAKVYEANPRVIEYLRYNHGYLWSRSKFGMIAKCDYLTNNISESFNAWISNDRHKLLIDILDTIWQKIMVKMEERRNRTKNYHICKEDKQVAKHKEAYAASIAPLPSCDQWVKIDIDHHILSPILNRPSRRPRNKQIRASDEMATVQKHERTLSMQINSLQDHLKQGMSTIKHQFKQGISTLKHHLKQGILTLNHHLKQVFAVAQDNGHFFLSLFCSSMQEKLSYPPSLDTHSTNNLWRAAALKPKFYEF</sequence>
<proteinExistence type="predicted"/>
<evidence type="ECO:0000256" key="1">
    <source>
        <dbReference type="SAM" id="MobiDB-lite"/>
    </source>
</evidence>
<protein>
    <submittedName>
        <fullName evidence="2">Uncharacterized protein</fullName>
    </submittedName>
</protein>
<name>A0A199VBJ9_ANACO</name>
<dbReference type="AlphaFoldDB" id="A0A199VBJ9"/>
<accession>A0A199VBJ9</accession>
<feature type="region of interest" description="Disordered" evidence="1">
    <location>
        <begin position="1"/>
        <end position="26"/>
    </location>
</feature>